<comment type="cofactor">
    <cofactor evidence="3">
        <name>FMN</name>
        <dbReference type="ChEBI" id="CHEBI:58210"/>
    </cofactor>
    <text evidence="3">Binds 1 FMN per subunit.</text>
</comment>
<dbReference type="GO" id="GO:0071513">
    <property type="term" value="C:phosphopantothenoylcysteine decarboxylase complex"/>
    <property type="evidence" value="ECO:0007669"/>
    <property type="project" value="TreeGrafter"/>
</dbReference>
<dbReference type="SUPFAM" id="SSF102645">
    <property type="entry name" value="CoaB-like"/>
    <property type="match status" value="1"/>
</dbReference>
<dbReference type="UniPathway" id="UPA00241">
    <property type="reaction ID" value="UER00353"/>
</dbReference>
<dbReference type="GO" id="GO:0004633">
    <property type="term" value="F:phosphopantothenoylcysteine decarboxylase activity"/>
    <property type="evidence" value="ECO:0007669"/>
    <property type="project" value="UniProtKB-UniRule"/>
</dbReference>
<keyword evidence="3 4" id="KW-0288">FMN</keyword>
<dbReference type="EC" id="4.1.1.36" evidence="3"/>
<dbReference type="Pfam" id="PF04127">
    <property type="entry name" value="DFP"/>
    <property type="match status" value="1"/>
</dbReference>
<feature type="binding site" evidence="3">
    <location>
        <position position="330"/>
    </location>
    <ligand>
        <name>CTP</name>
        <dbReference type="ChEBI" id="CHEBI:37563"/>
    </ligand>
</feature>
<evidence type="ECO:0000259" key="5">
    <source>
        <dbReference type="Pfam" id="PF02441"/>
    </source>
</evidence>
<dbReference type="KEGG" id="blag:BLTE_29240"/>
<dbReference type="NCBIfam" id="TIGR00521">
    <property type="entry name" value="coaBC_dfp"/>
    <property type="match status" value="1"/>
</dbReference>
<evidence type="ECO:0000256" key="3">
    <source>
        <dbReference type="HAMAP-Rule" id="MF_02225"/>
    </source>
</evidence>
<keyword evidence="2 3" id="KW-0456">Lyase</keyword>
<dbReference type="EC" id="6.3.2.5" evidence="3"/>
<keyword evidence="1 3" id="KW-0210">Decarboxylase</keyword>
<dbReference type="Proteomes" id="UP000266934">
    <property type="component" value="Chromosome"/>
</dbReference>
<comment type="pathway">
    <text evidence="3 4">Cofactor biosynthesis; coenzyme A biosynthesis; CoA from (R)-pantothenate: step 3/5.</text>
</comment>
<dbReference type="InterPro" id="IPR035929">
    <property type="entry name" value="CoaB-like_sf"/>
</dbReference>
<comment type="cofactor">
    <cofactor evidence="3">
        <name>Mg(2+)</name>
        <dbReference type="ChEBI" id="CHEBI:18420"/>
    </cofactor>
</comment>
<keyword evidence="3 4" id="KW-0436">Ligase</keyword>
<proteinExistence type="inferred from homology"/>
<dbReference type="SUPFAM" id="SSF52507">
    <property type="entry name" value="Homo-oligomeric flavin-containing Cys decarboxylases, HFCD"/>
    <property type="match status" value="1"/>
</dbReference>
<feature type="region of interest" description="Phosphopantothenate--cysteine ligase" evidence="3">
    <location>
        <begin position="197"/>
        <end position="407"/>
    </location>
</feature>
<dbReference type="OrthoDB" id="9802554at2"/>
<dbReference type="GO" id="GO:0046872">
    <property type="term" value="F:metal ion binding"/>
    <property type="evidence" value="ECO:0007669"/>
    <property type="project" value="UniProtKB-KW"/>
</dbReference>
<comment type="function">
    <text evidence="3">Catalyzes two sequential steps in the biosynthesis of coenzyme A. In the first step cysteine is conjugated to 4'-phosphopantothenate to form 4-phosphopantothenoylcysteine. In the second step the latter compound is decarboxylated to form 4'-phosphopantotheine.</text>
</comment>
<dbReference type="GO" id="GO:0015937">
    <property type="term" value="P:coenzyme A biosynthetic process"/>
    <property type="evidence" value="ECO:0007669"/>
    <property type="project" value="UniProtKB-UniRule"/>
</dbReference>
<feature type="binding site" evidence="3">
    <location>
        <begin position="311"/>
        <end position="314"/>
    </location>
    <ligand>
        <name>CTP</name>
        <dbReference type="ChEBI" id="CHEBI:37563"/>
    </ligand>
</feature>
<dbReference type="InterPro" id="IPR007085">
    <property type="entry name" value="DNA/pantothenate-metab_flavo_C"/>
</dbReference>
<evidence type="ECO:0000313" key="7">
    <source>
        <dbReference type="EMBL" id="BBF94239.1"/>
    </source>
</evidence>
<reference evidence="7 8" key="1">
    <citation type="submission" date="2018-08" db="EMBL/GenBank/DDBJ databases">
        <title>Complete genome sequencing of Blastochloris tepida GI.</title>
        <authorList>
            <person name="Tsukatani Y."/>
            <person name="Mori H."/>
        </authorList>
    </citation>
    <scope>NUCLEOTIDE SEQUENCE [LARGE SCALE GENOMIC DNA]</scope>
    <source>
        <strain evidence="7 8">GI</strain>
    </source>
</reference>
<keyword evidence="3 4" id="KW-0285">Flavoprotein</keyword>
<dbReference type="PANTHER" id="PTHR14359:SF6">
    <property type="entry name" value="PHOSPHOPANTOTHENOYLCYSTEINE DECARBOXYLASE"/>
    <property type="match status" value="1"/>
</dbReference>
<keyword evidence="3" id="KW-0479">Metal-binding</keyword>
<dbReference type="Gene3D" id="3.40.50.1950">
    <property type="entry name" value="Flavin prenyltransferase-like"/>
    <property type="match status" value="1"/>
</dbReference>
<feature type="binding site" evidence="3">
    <location>
        <position position="284"/>
    </location>
    <ligand>
        <name>CTP</name>
        <dbReference type="ChEBI" id="CHEBI:37563"/>
    </ligand>
</feature>
<dbReference type="InterPro" id="IPR036551">
    <property type="entry name" value="Flavin_trans-like"/>
</dbReference>
<sequence length="407" mass="42405">MSATSSAPAKRVLLVIGGGISAYKVLEAIRRLRERGVLVRCILTRAGAEFVTPLTVGTLSAERVFSELFDLTDEHDVGHIKLARDCDLVVVAPATADFIAKMALGLANDLASTALLATDRPILIVPAMNPSMWAHPATQANVATLKARGVAVLGPAMGAMAERGESGLGRMVEPPEIVEAVMAQLAPEPGPLKGRHILVTSGPTREPIDPVRYIANHSSGKQGHAIAAAAAAAGARVTLVSGPVRLDDPDGVDVVHIETAREMLAACEAALPADAAVFAAAVADWRVARDAGQKIKKTGDGPPALALVENPDILATISRSISRPPLVIGFAAETEHVLDHAKAKLKRKGCDLIVANDVSPESGVMGGERNRVHLVSAAGVESWPDLSKDEVARRLVARIAAQLGEGA</sequence>
<comment type="caution">
    <text evidence="3">Lacks conserved residue(s) required for the propagation of feature annotation.</text>
</comment>
<dbReference type="InterPro" id="IPR003382">
    <property type="entry name" value="Flavoprotein"/>
</dbReference>
<feature type="binding site" evidence="3">
    <location>
        <position position="294"/>
    </location>
    <ligand>
        <name>CTP</name>
        <dbReference type="ChEBI" id="CHEBI:37563"/>
    </ligand>
</feature>
<feature type="binding site" evidence="3">
    <location>
        <position position="348"/>
    </location>
    <ligand>
        <name>CTP</name>
        <dbReference type="ChEBI" id="CHEBI:37563"/>
    </ligand>
</feature>
<dbReference type="AlphaFoldDB" id="A0A348G3V6"/>
<feature type="domain" description="DNA/pantothenate metabolism flavoprotein C-terminal" evidence="6">
    <location>
        <begin position="192"/>
        <end position="401"/>
    </location>
</feature>
<accession>A0A348G3V6</accession>
<dbReference type="Pfam" id="PF02441">
    <property type="entry name" value="Flavoprotein"/>
    <property type="match status" value="1"/>
</dbReference>
<dbReference type="HAMAP" id="MF_02225">
    <property type="entry name" value="CoaBC"/>
    <property type="match status" value="1"/>
</dbReference>
<comment type="similarity">
    <text evidence="3 4">In the N-terminal section; belongs to the HFCD (homo-oligomeric flavin containing Cys decarboxylase) superfamily.</text>
</comment>
<organism evidence="7 8">
    <name type="scientific">Blastochloris tepida</name>
    <dbReference type="NCBI Taxonomy" id="2233851"/>
    <lineage>
        <taxon>Bacteria</taxon>
        <taxon>Pseudomonadati</taxon>
        <taxon>Pseudomonadota</taxon>
        <taxon>Alphaproteobacteria</taxon>
        <taxon>Hyphomicrobiales</taxon>
        <taxon>Blastochloridaceae</taxon>
        <taxon>Blastochloris</taxon>
    </lineage>
</organism>
<keyword evidence="8" id="KW-1185">Reference proteome</keyword>
<dbReference type="Gene3D" id="3.40.50.10300">
    <property type="entry name" value="CoaB-like"/>
    <property type="match status" value="1"/>
</dbReference>
<comment type="function">
    <text evidence="4">Catalyzes two steps in the biosynthesis of coenzyme A. In the first step cysteine is conjugated to 4'-phosphopantothenate to form 4-phosphopantothenoylcysteine, in the latter compound is decarboxylated to form 4'-phosphopantotheine.</text>
</comment>
<evidence type="ECO:0000256" key="2">
    <source>
        <dbReference type="ARBA" id="ARBA00023239"/>
    </source>
</evidence>
<feature type="binding site" evidence="3">
    <location>
        <position position="344"/>
    </location>
    <ligand>
        <name>CTP</name>
        <dbReference type="ChEBI" id="CHEBI:37563"/>
    </ligand>
</feature>
<dbReference type="GO" id="GO:0015941">
    <property type="term" value="P:pantothenate catabolic process"/>
    <property type="evidence" value="ECO:0007669"/>
    <property type="project" value="InterPro"/>
</dbReference>
<evidence type="ECO:0000259" key="6">
    <source>
        <dbReference type="Pfam" id="PF04127"/>
    </source>
</evidence>
<dbReference type="PANTHER" id="PTHR14359">
    <property type="entry name" value="HOMO-OLIGOMERIC FLAVIN CONTAINING CYS DECARBOXYLASE FAMILY"/>
    <property type="match status" value="1"/>
</dbReference>
<dbReference type="GO" id="GO:0004632">
    <property type="term" value="F:phosphopantothenate--cysteine ligase activity"/>
    <property type="evidence" value="ECO:0007669"/>
    <property type="project" value="UniProtKB-UniRule"/>
</dbReference>
<comment type="pathway">
    <text evidence="3 4">Cofactor biosynthesis; coenzyme A biosynthesis; CoA from (R)-pantothenate: step 2/5.</text>
</comment>
<feature type="domain" description="Flavoprotein" evidence="5">
    <location>
        <begin position="10"/>
        <end position="184"/>
    </location>
</feature>
<name>A0A348G3V6_9HYPH</name>
<dbReference type="EMBL" id="AP018907">
    <property type="protein sequence ID" value="BBF94239.1"/>
    <property type="molecule type" value="Genomic_DNA"/>
</dbReference>
<evidence type="ECO:0000256" key="4">
    <source>
        <dbReference type="RuleBase" id="RU364078"/>
    </source>
</evidence>
<feature type="region of interest" description="Phosphopantothenoylcysteine decarboxylase" evidence="3">
    <location>
        <begin position="1"/>
        <end position="196"/>
    </location>
</feature>
<protein>
    <recommendedName>
        <fullName evidence="3">Coenzyme A biosynthesis bifunctional protein CoaBC</fullName>
    </recommendedName>
    <alternativeName>
        <fullName evidence="3">DNA/pantothenate metabolism flavoprotein</fullName>
    </alternativeName>
    <alternativeName>
        <fullName evidence="3">Phosphopantothenoylcysteine synthetase/decarboxylase</fullName>
        <shortName evidence="3">PPCS-PPCDC</shortName>
    </alternativeName>
    <domain>
        <recommendedName>
            <fullName evidence="3">Phosphopantothenoylcysteine decarboxylase</fullName>
            <shortName evidence="3">PPC decarboxylase</shortName>
            <shortName evidence="3">PPC-DC</shortName>
            <ecNumber evidence="3">4.1.1.36</ecNumber>
        </recommendedName>
        <alternativeName>
            <fullName evidence="3">CoaC</fullName>
        </alternativeName>
    </domain>
    <domain>
        <recommendedName>
            <fullName evidence="3">Phosphopantothenate--cysteine ligase</fullName>
            <ecNumber evidence="3">6.3.2.5</ecNumber>
        </recommendedName>
        <alternativeName>
            <fullName evidence="3">CoaB</fullName>
        </alternativeName>
        <alternativeName>
            <fullName evidence="3">Phosphopantothenoylcysteine synthetase</fullName>
            <shortName evidence="3">PPC synthetase</shortName>
            <shortName evidence="3">PPC-S</shortName>
        </alternativeName>
    </domain>
</protein>
<keyword evidence="3" id="KW-0511">Multifunctional enzyme</keyword>
<comment type="similarity">
    <text evidence="3 4">In the C-terminal section; belongs to the PPC synthetase family.</text>
</comment>
<comment type="catalytic activity">
    <reaction evidence="3 4">
        <text>(R)-4'-phosphopantothenate + L-cysteine + CTP = N-[(R)-4-phosphopantothenoyl]-L-cysteine + CMP + diphosphate + H(+)</text>
        <dbReference type="Rhea" id="RHEA:19397"/>
        <dbReference type="ChEBI" id="CHEBI:10986"/>
        <dbReference type="ChEBI" id="CHEBI:15378"/>
        <dbReference type="ChEBI" id="CHEBI:33019"/>
        <dbReference type="ChEBI" id="CHEBI:35235"/>
        <dbReference type="ChEBI" id="CHEBI:37563"/>
        <dbReference type="ChEBI" id="CHEBI:59458"/>
        <dbReference type="ChEBI" id="CHEBI:60377"/>
        <dbReference type="EC" id="6.3.2.5"/>
    </reaction>
</comment>
<dbReference type="GO" id="GO:0010181">
    <property type="term" value="F:FMN binding"/>
    <property type="evidence" value="ECO:0007669"/>
    <property type="project" value="UniProtKB-UniRule"/>
</dbReference>
<dbReference type="RefSeq" id="WP_126401369.1">
    <property type="nucleotide sequence ID" value="NZ_AP018907.1"/>
</dbReference>
<gene>
    <name evidence="3" type="primary">coaBC</name>
    <name evidence="7" type="ORF">BLTE_29240</name>
</gene>
<dbReference type="InterPro" id="IPR005252">
    <property type="entry name" value="CoaBC"/>
</dbReference>
<comment type="catalytic activity">
    <reaction evidence="3 4">
        <text>N-[(R)-4-phosphopantothenoyl]-L-cysteine + H(+) = (R)-4'-phosphopantetheine + CO2</text>
        <dbReference type="Rhea" id="RHEA:16793"/>
        <dbReference type="ChEBI" id="CHEBI:15378"/>
        <dbReference type="ChEBI" id="CHEBI:16526"/>
        <dbReference type="ChEBI" id="CHEBI:59458"/>
        <dbReference type="ChEBI" id="CHEBI:61723"/>
        <dbReference type="EC" id="4.1.1.36"/>
    </reaction>
</comment>
<keyword evidence="3" id="KW-0460">Magnesium</keyword>
<evidence type="ECO:0000256" key="1">
    <source>
        <dbReference type="ARBA" id="ARBA00022793"/>
    </source>
</evidence>
<evidence type="ECO:0000313" key="8">
    <source>
        <dbReference type="Proteomes" id="UP000266934"/>
    </source>
</evidence>